<dbReference type="AlphaFoldDB" id="A0A8S3YKN5"/>
<evidence type="ECO:0000256" key="4">
    <source>
        <dbReference type="ARBA" id="ARBA00023136"/>
    </source>
</evidence>
<dbReference type="PROSITE" id="PS50262">
    <property type="entry name" value="G_PROTEIN_RECEP_F1_2"/>
    <property type="match status" value="1"/>
</dbReference>
<keyword evidence="2 5" id="KW-0812">Transmembrane</keyword>
<protein>
    <recommendedName>
        <fullName evidence="6">G-protein coupled receptors family 1 profile domain-containing protein</fullName>
    </recommendedName>
</protein>
<name>A0A8S3YKN5_9EUPU</name>
<keyword evidence="4 5" id="KW-0472">Membrane</keyword>
<sequence length="388" mass="43916">MTNSYPDVDSTAIPADFFAHNINMTNNYSSLKYLLTSSMGNTSDVKVTVQDNRLFLTRFIVQKLCVPLIVFVGIIGNSMSLVVLTRKCMKSSTNSYLTALALFDLLYLVFSFTLSLNHYQFFSKSFSYVHWFPVARVFTDMFANVSVILTVTFTVERYIGVCHPMKGRIICTSQRAKYITAIVSTLAILCTVPEFWEMEVVAVYTNLAGRPSYEIGYYWFLVSMFTLLPLILLCVFNGVLIRTVVKAAQLRREMTLIAPVRYIGRNHSGEQQKITKMLITVVLAFIVCQLPGALLLLVKTYDAWAGVQLSIEKKTHLKIAGNITNLLIQANASINFILYSAISTKFRRVFYHIMCRRRCLCQSQDIAQAAFSRTDGVQMSSFYGKVLL</sequence>
<feature type="transmembrane region" description="Helical" evidence="5">
    <location>
        <begin position="216"/>
        <end position="245"/>
    </location>
</feature>
<evidence type="ECO:0000256" key="1">
    <source>
        <dbReference type="ARBA" id="ARBA00004370"/>
    </source>
</evidence>
<dbReference type="SUPFAM" id="SSF81321">
    <property type="entry name" value="Family A G protein-coupled receptor-like"/>
    <property type="match status" value="1"/>
</dbReference>
<evidence type="ECO:0000256" key="2">
    <source>
        <dbReference type="ARBA" id="ARBA00022692"/>
    </source>
</evidence>
<dbReference type="PANTHER" id="PTHR46641">
    <property type="entry name" value="FMRFAMIDE RECEPTOR-RELATED"/>
    <property type="match status" value="1"/>
</dbReference>
<comment type="subcellular location">
    <subcellularLocation>
        <location evidence="1">Membrane</location>
    </subcellularLocation>
</comment>
<dbReference type="CDD" id="cd14978">
    <property type="entry name" value="7tmA_FMRFamide_R-like"/>
    <property type="match status" value="1"/>
</dbReference>
<dbReference type="InterPro" id="IPR000276">
    <property type="entry name" value="GPCR_Rhodpsn"/>
</dbReference>
<comment type="caution">
    <text evidence="7">The sequence shown here is derived from an EMBL/GenBank/DDBJ whole genome shotgun (WGS) entry which is preliminary data.</text>
</comment>
<keyword evidence="8" id="KW-1185">Reference proteome</keyword>
<gene>
    <name evidence="7" type="ORF">CUNI_LOCUS1723</name>
</gene>
<dbReference type="SMART" id="SM01381">
    <property type="entry name" value="7TM_GPCR_Srsx"/>
    <property type="match status" value="1"/>
</dbReference>
<evidence type="ECO:0000259" key="6">
    <source>
        <dbReference type="PROSITE" id="PS50262"/>
    </source>
</evidence>
<dbReference type="Gene3D" id="1.20.1070.10">
    <property type="entry name" value="Rhodopsin 7-helix transmembrane proteins"/>
    <property type="match status" value="1"/>
</dbReference>
<dbReference type="InterPro" id="IPR017452">
    <property type="entry name" value="GPCR_Rhodpsn_7TM"/>
</dbReference>
<evidence type="ECO:0000313" key="7">
    <source>
        <dbReference type="EMBL" id="CAG5116165.1"/>
    </source>
</evidence>
<feature type="transmembrane region" description="Helical" evidence="5">
    <location>
        <begin position="277"/>
        <end position="299"/>
    </location>
</feature>
<evidence type="ECO:0000256" key="3">
    <source>
        <dbReference type="ARBA" id="ARBA00022989"/>
    </source>
</evidence>
<dbReference type="GO" id="GO:0004930">
    <property type="term" value="F:G protein-coupled receptor activity"/>
    <property type="evidence" value="ECO:0007669"/>
    <property type="project" value="InterPro"/>
</dbReference>
<dbReference type="EMBL" id="CAJHNH020000219">
    <property type="protein sequence ID" value="CAG5116165.1"/>
    <property type="molecule type" value="Genomic_DNA"/>
</dbReference>
<reference evidence="7" key="1">
    <citation type="submission" date="2021-04" db="EMBL/GenBank/DDBJ databases">
        <authorList>
            <consortium name="Molecular Ecology Group"/>
        </authorList>
    </citation>
    <scope>NUCLEOTIDE SEQUENCE</scope>
</reference>
<feature type="transmembrane region" description="Helical" evidence="5">
    <location>
        <begin position="134"/>
        <end position="155"/>
    </location>
</feature>
<dbReference type="Pfam" id="PF00001">
    <property type="entry name" value="7tm_1"/>
    <property type="match status" value="1"/>
</dbReference>
<keyword evidence="3 5" id="KW-1133">Transmembrane helix</keyword>
<feature type="transmembrane region" description="Helical" evidence="5">
    <location>
        <begin position="319"/>
        <end position="342"/>
    </location>
</feature>
<dbReference type="Proteomes" id="UP000678393">
    <property type="component" value="Unassembled WGS sequence"/>
</dbReference>
<feature type="transmembrane region" description="Helical" evidence="5">
    <location>
        <begin position="96"/>
        <end position="114"/>
    </location>
</feature>
<dbReference type="InterPro" id="IPR052954">
    <property type="entry name" value="GPCR-Ligand_Int"/>
</dbReference>
<evidence type="ECO:0000256" key="5">
    <source>
        <dbReference type="SAM" id="Phobius"/>
    </source>
</evidence>
<accession>A0A8S3YKN5</accession>
<feature type="transmembrane region" description="Helical" evidence="5">
    <location>
        <begin position="60"/>
        <end position="84"/>
    </location>
</feature>
<feature type="transmembrane region" description="Helical" evidence="5">
    <location>
        <begin position="176"/>
        <end position="196"/>
    </location>
</feature>
<evidence type="ECO:0000313" key="8">
    <source>
        <dbReference type="Proteomes" id="UP000678393"/>
    </source>
</evidence>
<organism evidence="7 8">
    <name type="scientific">Candidula unifasciata</name>
    <dbReference type="NCBI Taxonomy" id="100452"/>
    <lineage>
        <taxon>Eukaryota</taxon>
        <taxon>Metazoa</taxon>
        <taxon>Spiralia</taxon>
        <taxon>Lophotrochozoa</taxon>
        <taxon>Mollusca</taxon>
        <taxon>Gastropoda</taxon>
        <taxon>Heterobranchia</taxon>
        <taxon>Euthyneura</taxon>
        <taxon>Panpulmonata</taxon>
        <taxon>Eupulmonata</taxon>
        <taxon>Stylommatophora</taxon>
        <taxon>Helicina</taxon>
        <taxon>Helicoidea</taxon>
        <taxon>Geomitridae</taxon>
        <taxon>Candidula</taxon>
    </lineage>
</organism>
<dbReference type="GO" id="GO:0016020">
    <property type="term" value="C:membrane"/>
    <property type="evidence" value="ECO:0007669"/>
    <property type="project" value="UniProtKB-SubCell"/>
</dbReference>
<dbReference type="PANTHER" id="PTHR46641:SF22">
    <property type="entry name" value="PROCTOLIN RECEPTOR, ISOFORM A"/>
    <property type="match status" value="1"/>
</dbReference>
<feature type="domain" description="G-protein coupled receptors family 1 profile" evidence="6">
    <location>
        <begin position="76"/>
        <end position="339"/>
    </location>
</feature>
<proteinExistence type="predicted"/>
<dbReference type="OrthoDB" id="10011262at2759"/>
<dbReference type="PRINTS" id="PR00237">
    <property type="entry name" value="GPCRRHODOPSN"/>
</dbReference>